<dbReference type="InterPro" id="IPR035069">
    <property type="entry name" value="TTHA1013/TTHA0281-like"/>
</dbReference>
<evidence type="ECO:0000313" key="2">
    <source>
        <dbReference type="EMBL" id="MQX36871.1"/>
    </source>
</evidence>
<dbReference type="Pfam" id="PF15919">
    <property type="entry name" value="HicB_lk_antitox"/>
    <property type="match status" value="1"/>
</dbReference>
<accession>A0A7X1ZFZ0</accession>
<evidence type="ECO:0000313" key="3">
    <source>
        <dbReference type="Proteomes" id="UP000434582"/>
    </source>
</evidence>
<dbReference type="EMBL" id="WIVE01000027">
    <property type="protein sequence ID" value="MQX36871.1"/>
    <property type="molecule type" value="Genomic_DNA"/>
</dbReference>
<reference evidence="2 3" key="1">
    <citation type="submission" date="2019-10" db="EMBL/GenBank/DDBJ databases">
        <title>Draft whole-genome sequence of the purple nonsulfur photosynthetic bacterium Roseospira navarrensis DSM 15114.</title>
        <authorList>
            <person name="Kyndt J.A."/>
            <person name="Meyer T.E."/>
        </authorList>
    </citation>
    <scope>NUCLEOTIDE SEQUENCE [LARGE SCALE GENOMIC DNA]</scope>
    <source>
        <strain evidence="2 3">DSM 15114</strain>
    </source>
</reference>
<dbReference type="OrthoDB" id="9807959at2"/>
<sequence>MIVSWSDADEAFLVEVPDRPGCMADGGSYEEAVANAQRIIAEWIEQAEAMGRPIPVAKGRLMEA</sequence>
<dbReference type="InterPro" id="IPR031807">
    <property type="entry name" value="HicB-like"/>
</dbReference>
<gene>
    <name evidence="2" type="ORF">GHC57_10120</name>
</gene>
<keyword evidence="3" id="KW-1185">Reference proteome</keyword>
<name>A0A7X1ZFZ0_9PROT</name>
<dbReference type="Proteomes" id="UP000434582">
    <property type="component" value="Unassembled WGS sequence"/>
</dbReference>
<protein>
    <submittedName>
        <fullName evidence="2">Type II toxin-antitoxin system HicB family antitoxin</fullName>
    </submittedName>
</protein>
<organism evidence="2 3">
    <name type="scientific">Roseospira navarrensis</name>
    <dbReference type="NCBI Taxonomy" id="140058"/>
    <lineage>
        <taxon>Bacteria</taxon>
        <taxon>Pseudomonadati</taxon>
        <taxon>Pseudomonadota</taxon>
        <taxon>Alphaproteobacteria</taxon>
        <taxon>Rhodospirillales</taxon>
        <taxon>Rhodospirillaceae</taxon>
        <taxon>Roseospira</taxon>
    </lineage>
</organism>
<dbReference type="SUPFAM" id="SSF143100">
    <property type="entry name" value="TTHA1013/TTHA0281-like"/>
    <property type="match status" value="1"/>
</dbReference>
<evidence type="ECO:0000259" key="1">
    <source>
        <dbReference type="Pfam" id="PF15919"/>
    </source>
</evidence>
<proteinExistence type="predicted"/>
<dbReference type="AlphaFoldDB" id="A0A7X1ZFZ0"/>
<dbReference type="Gene3D" id="3.30.160.250">
    <property type="match status" value="1"/>
</dbReference>
<comment type="caution">
    <text evidence="2">The sequence shown here is derived from an EMBL/GenBank/DDBJ whole genome shotgun (WGS) entry which is preliminary data.</text>
</comment>
<feature type="domain" description="HicB-like antitoxin of toxin-antitoxin system" evidence="1">
    <location>
        <begin position="6"/>
        <end position="57"/>
    </location>
</feature>